<dbReference type="EMBL" id="FPHN01000134">
    <property type="protein sequence ID" value="SFV61901.1"/>
    <property type="molecule type" value="Genomic_DNA"/>
</dbReference>
<keyword evidence="1" id="KW-0472">Membrane</keyword>
<accession>A0A1W1C894</accession>
<protein>
    <submittedName>
        <fullName evidence="2">Uncharacterized protein</fullName>
    </submittedName>
</protein>
<organism evidence="2">
    <name type="scientific">hydrothermal vent metagenome</name>
    <dbReference type="NCBI Taxonomy" id="652676"/>
    <lineage>
        <taxon>unclassified sequences</taxon>
        <taxon>metagenomes</taxon>
        <taxon>ecological metagenomes</taxon>
    </lineage>
</organism>
<keyword evidence="1" id="KW-0812">Transmembrane</keyword>
<sequence>MLGFSIQNLLIENWLTGIVQLIIALGFVLLLVNNIRKTRAMRNGTTCDKGCAVTNWIGNLFKKR</sequence>
<reference evidence="2" key="1">
    <citation type="submission" date="2016-10" db="EMBL/GenBank/DDBJ databases">
        <authorList>
            <person name="de Groot N.N."/>
        </authorList>
    </citation>
    <scope>NUCLEOTIDE SEQUENCE</scope>
</reference>
<feature type="transmembrane region" description="Helical" evidence="1">
    <location>
        <begin position="14"/>
        <end position="32"/>
    </location>
</feature>
<dbReference type="AlphaFoldDB" id="A0A1W1C894"/>
<evidence type="ECO:0000313" key="2">
    <source>
        <dbReference type="EMBL" id="SFV61901.1"/>
    </source>
</evidence>
<proteinExistence type="predicted"/>
<evidence type="ECO:0000256" key="1">
    <source>
        <dbReference type="SAM" id="Phobius"/>
    </source>
</evidence>
<name>A0A1W1C894_9ZZZZ</name>
<keyword evidence="1" id="KW-1133">Transmembrane helix</keyword>
<gene>
    <name evidence="2" type="ORF">MNB_SV-14-1011</name>
</gene>